<dbReference type="InterPro" id="IPR013324">
    <property type="entry name" value="RNA_pol_sigma_r3/r4-like"/>
</dbReference>
<dbReference type="Gene3D" id="1.10.1740.10">
    <property type="match status" value="1"/>
</dbReference>
<dbReference type="Proteomes" id="UP001596990">
    <property type="component" value="Unassembled WGS sequence"/>
</dbReference>
<dbReference type="Pfam" id="PF04542">
    <property type="entry name" value="Sigma70_r2"/>
    <property type="match status" value="1"/>
</dbReference>
<evidence type="ECO:0000313" key="3">
    <source>
        <dbReference type="Proteomes" id="UP001596990"/>
    </source>
</evidence>
<dbReference type="SUPFAM" id="SSF88946">
    <property type="entry name" value="Sigma2 domain of RNA polymerase sigma factors"/>
    <property type="match status" value="1"/>
</dbReference>
<proteinExistence type="predicted"/>
<keyword evidence="3" id="KW-1185">Reference proteome</keyword>
<dbReference type="RefSeq" id="WP_386061598.1">
    <property type="nucleotide sequence ID" value="NZ_JBHTKL010000005.1"/>
</dbReference>
<dbReference type="SUPFAM" id="SSF88659">
    <property type="entry name" value="Sigma3 and sigma4 domains of RNA polymerase sigma factors"/>
    <property type="match status" value="1"/>
</dbReference>
<dbReference type="InterPro" id="IPR013325">
    <property type="entry name" value="RNA_pol_sigma_r2"/>
</dbReference>
<reference evidence="3" key="1">
    <citation type="journal article" date="2019" name="Int. J. Syst. Evol. Microbiol.">
        <title>The Global Catalogue of Microorganisms (GCM) 10K type strain sequencing project: providing services to taxonomists for standard genome sequencing and annotation.</title>
        <authorList>
            <consortium name="The Broad Institute Genomics Platform"/>
            <consortium name="The Broad Institute Genome Sequencing Center for Infectious Disease"/>
            <person name="Wu L."/>
            <person name="Ma J."/>
        </authorList>
    </citation>
    <scope>NUCLEOTIDE SEQUENCE [LARGE SCALE GENOMIC DNA]</scope>
    <source>
        <strain evidence="3">CCUG 56607</strain>
    </source>
</reference>
<dbReference type="InterPro" id="IPR014284">
    <property type="entry name" value="RNA_pol_sigma-70_dom"/>
</dbReference>
<dbReference type="NCBIfam" id="TIGR02937">
    <property type="entry name" value="sigma70-ECF"/>
    <property type="match status" value="1"/>
</dbReference>
<name>A0ABW3L468_9BACI</name>
<organism evidence="2 3">
    <name type="scientific">Thalassobacillus hwangdonensis</name>
    <dbReference type="NCBI Taxonomy" id="546108"/>
    <lineage>
        <taxon>Bacteria</taxon>
        <taxon>Bacillati</taxon>
        <taxon>Bacillota</taxon>
        <taxon>Bacilli</taxon>
        <taxon>Bacillales</taxon>
        <taxon>Bacillaceae</taxon>
        <taxon>Thalassobacillus</taxon>
    </lineage>
</organism>
<evidence type="ECO:0000313" key="2">
    <source>
        <dbReference type="EMBL" id="MFD1020284.1"/>
    </source>
</evidence>
<dbReference type="EMBL" id="JBHTKL010000005">
    <property type="protein sequence ID" value="MFD1020284.1"/>
    <property type="molecule type" value="Genomic_DNA"/>
</dbReference>
<evidence type="ECO:0000259" key="1">
    <source>
        <dbReference type="Pfam" id="PF04542"/>
    </source>
</evidence>
<sequence>MKATQESFEQIATDYEPMIHHHIYKLGIRDPESEFFQEGCIALWKAYTRYDPEKGSFRQLANYMIRNRLIDLIRKHSTAMKREHDYLENHRNPELMINIEEMDDFLFWNQIRRLLTENQWKWVEHYIILDQPLTRLAEKEGTTIDAVKGWGKQARKKLRMELDQPVH</sequence>
<protein>
    <submittedName>
        <fullName evidence="2">Sigma-70 family RNA polymerase sigma factor</fullName>
    </submittedName>
</protein>
<comment type="caution">
    <text evidence="2">The sequence shown here is derived from an EMBL/GenBank/DDBJ whole genome shotgun (WGS) entry which is preliminary data.</text>
</comment>
<gene>
    <name evidence="2" type="ORF">ACFQ2J_13935</name>
</gene>
<feature type="domain" description="RNA polymerase sigma-70 region 2" evidence="1">
    <location>
        <begin position="13"/>
        <end position="77"/>
    </location>
</feature>
<accession>A0ABW3L468</accession>
<dbReference type="InterPro" id="IPR007627">
    <property type="entry name" value="RNA_pol_sigma70_r2"/>
</dbReference>